<dbReference type="HAMAP" id="MF_00925">
    <property type="entry name" value="OM_assembly_BamE"/>
    <property type="match status" value="1"/>
</dbReference>
<keyword evidence="3 6" id="KW-0564">Palmitate</keyword>
<dbReference type="InterPro" id="IPR026592">
    <property type="entry name" value="BamE"/>
</dbReference>
<dbReference type="OrthoDB" id="9808250at2"/>
<dbReference type="GO" id="GO:0030674">
    <property type="term" value="F:protein-macromolecule adaptor activity"/>
    <property type="evidence" value="ECO:0007669"/>
    <property type="project" value="TreeGrafter"/>
</dbReference>
<evidence type="ECO:0000256" key="7">
    <source>
        <dbReference type="SAM" id="SignalP"/>
    </source>
</evidence>
<dbReference type="GO" id="GO:0051205">
    <property type="term" value="P:protein insertion into membrane"/>
    <property type="evidence" value="ECO:0007669"/>
    <property type="project" value="UniProtKB-UniRule"/>
</dbReference>
<comment type="similarity">
    <text evidence="6">Belongs to the BamE family.</text>
</comment>
<comment type="caution">
    <text evidence="9">The sequence shown here is derived from an EMBL/GenBank/DDBJ whole genome shotgun (WGS) entry which is preliminary data.</text>
</comment>
<dbReference type="FunFam" id="3.30.1450.10:FF:000001">
    <property type="entry name" value="Outer membrane protein assembly factor BamE"/>
    <property type="match status" value="1"/>
</dbReference>
<protein>
    <recommendedName>
        <fullName evidence="6">Outer membrane protein assembly factor BamE</fullName>
    </recommendedName>
</protein>
<evidence type="ECO:0000256" key="5">
    <source>
        <dbReference type="ARBA" id="ARBA00023288"/>
    </source>
</evidence>
<evidence type="ECO:0000313" key="10">
    <source>
        <dbReference type="Proteomes" id="UP000824410"/>
    </source>
</evidence>
<dbReference type="RefSeq" id="WP_042844747.1">
    <property type="nucleotide sequence ID" value="NZ_ABEXNG020000004.1"/>
</dbReference>
<dbReference type="PANTHER" id="PTHR37482">
    <property type="entry name" value="OUTER MEMBRANE PROTEIN ASSEMBLY FACTOR BAME"/>
    <property type="match status" value="1"/>
</dbReference>
<keyword evidence="4 6" id="KW-0998">Cell outer membrane</keyword>
<evidence type="ECO:0000259" key="8">
    <source>
        <dbReference type="Pfam" id="PF04355"/>
    </source>
</evidence>
<dbReference type="PROSITE" id="PS51257">
    <property type="entry name" value="PROKAR_LIPOPROTEIN"/>
    <property type="match status" value="1"/>
</dbReference>
<dbReference type="GO" id="GO:1990063">
    <property type="term" value="C:Bam protein complex"/>
    <property type="evidence" value="ECO:0007669"/>
    <property type="project" value="TreeGrafter"/>
</dbReference>
<evidence type="ECO:0000256" key="2">
    <source>
        <dbReference type="ARBA" id="ARBA00023136"/>
    </source>
</evidence>
<dbReference type="EMBL" id="SHDO01000001">
    <property type="protein sequence ID" value="MBX6978759.1"/>
    <property type="molecule type" value="Genomic_DNA"/>
</dbReference>
<comment type="subcellular location">
    <subcellularLocation>
        <location evidence="6">Cell outer membrane</location>
        <topology evidence="6">Lipid-anchor</topology>
    </subcellularLocation>
</comment>
<dbReference type="Gene3D" id="3.30.1450.10">
    <property type="match status" value="1"/>
</dbReference>
<organism evidence="9 10">
    <name type="scientific">Providencia rettgeri</name>
    <dbReference type="NCBI Taxonomy" id="587"/>
    <lineage>
        <taxon>Bacteria</taxon>
        <taxon>Pseudomonadati</taxon>
        <taxon>Pseudomonadota</taxon>
        <taxon>Gammaproteobacteria</taxon>
        <taxon>Enterobacterales</taxon>
        <taxon>Morganellaceae</taxon>
        <taxon>Providencia</taxon>
    </lineage>
</organism>
<evidence type="ECO:0000256" key="1">
    <source>
        <dbReference type="ARBA" id="ARBA00022729"/>
    </source>
</evidence>
<accession>A0A1J0E987</accession>
<reference evidence="9" key="1">
    <citation type="submission" date="2019-02" db="EMBL/GenBank/DDBJ databases">
        <title>Genomic characterization of isolates from hospital effluents in KZN, South Africa.</title>
        <authorList>
            <person name="Ntshobeni N."/>
            <person name="Allam M."/>
            <person name="Ismail A."/>
            <person name="Amoako D."/>
            <person name="Essack S."/>
            <person name="Chenia H."/>
        </authorList>
    </citation>
    <scope>NUCLEOTIDE SEQUENCE</scope>
    <source>
        <strain evidence="9">AFE97_S1</strain>
    </source>
</reference>
<dbReference type="KEGG" id="prg:RB151_028710"/>
<name>A0A1J0E987_PRORE</name>
<evidence type="ECO:0000256" key="4">
    <source>
        <dbReference type="ARBA" id="ARBA00023237"/>
    </source>
</evidence>
<evidence type="ECO:0000313" key="9">
    <source>
        <dbReference type="EMBL" id="MBX6978759.1"/>
    </source>
</evidence>
<keyword evidence="1 6" id="KW-0732">Signal</keyword>
<dbReference type="InterPro" id="IPR037873">
    <property type="entry name" value="BamE-like"/>
</dbReference>
<sequence>MRYKLLTAAALSLALMSTGCSMMERLVYHPDINQGNYLTAKDVAKIQKGMTQQQVAYTLGTPMLSDPFGTQTWYYVFRQELGHDPVQQETLTLIFDRNGILTDIKNEKNLAAQESMEAAETKASETKSAD</sequence>
<gene>
    <name evidence="6 9" type="primary">bamE</name>
    <name evidence="9" type="ORF">EX242_00490</name>
</gene>
<dbReference type="Proteomes" id="UP000824410">
    <property type="component" value="Unassembled WGS sequence"/>
</dbReference>
<dbReference type="InterPro" id="IPR007450">
    <property type="entry name" value="BamE_dom"/>
</dbReference>
<feature type="signal peptide" evidence="7">
    <location>
        <begin position="1"/>
        <end position="23"/>
    </location>
</feature>
<dbReference type="AlphaFoldDB" id="A0A1J0E987"/>
<feature type="domain" description="Outer membrane protein assembly factor BamE" evidence="8">
    <location>
        <begin position="35"/>
        <end position="104"/>
    </location>
</feature>
<dbReference type="NCBIfam" id="NF008585">
    <property type="entry name" value="PRK11548.1"/>
    <property type="match status" value="1"/>
</dbReference>
<dbReference type="GO" id="GO:0043165">
    <property type="term" value="P:Gram-negative-bacterium-type cell outer membrane assembly"/>
    <property type="evidence" value="ECO:0007669"/>
    <property type="project" value="UniProtKB-UniRule"/>
</dbReference>
<keyword evidence="2 6" id="KW-0472">Membrane</keyword>
<keyword evidence="5 6" id="KW-0449">Lipoprotein</keyword>
<feature type="chain" id="PRO_5009730689" description="Outer membrane protein assembly factor BamE" evidence="7">
    <location>
        <begin position="24"/>
        <end position="130"/>
    </location>
</feature>
<comment type="subunit">
    <text evidence="6">Part of the Bam complex, which is composed of the outer membrane protein BamA, and four lipoproteins BamB, BamC, BamD and BamE.</text>
</comment>
<evidence type="ECO:0000256" key="3">
    <source>
        <dbReference type="ARBA" id="ARBA00023139"/>
    </source>
</evidence>
<dbReference type="PANTHER" id="PTHR37482:SF1">
    <property type="entry name" value="OUTER MEMBRANE PROTEIN ASSEMBLY FACTOR BAME"/>
    <property type="match status" value="1"/>
</dbReference>
<proteinExistence type="inferred from homology"/>
<comment type="function">
    <text evidence="6">Part of the outer membrane protein assembly complex, which is involved in assembly and insertion of beta-barrel proteins into the outer membrane.</text>
</comment>
<evidence type="ECO:0000256" key="6">
    <source>
        <dbReference type="HAMAP-Rule" id="MF_00925"/>
    </source>
</evidence>
<dbReference type="Pfam" id="PF04355">
    <property type="entry name" value="BamE"/>
    <property type="match status" value="1"/>
</dbReference>